<feature type="domain" description="DUF4795" evidence="3">
    <location>
        <begin position="310"/>
        <end position="502"/>
    </location>
</feature>
<dbReference type="InterPro" id="IPR032013">
    <property type="entry name" value="DUF4795"/>
</dbReference>
<feature type="coiled-coil region" evidence="1">
    <location>
        <begin position="385"/>
        <end position="433"/>
    </location>
</feature>
<dbReference type="Proteomes" id="UP000515159">
    <property type="component" value="Chromosome 11"/>
</dbReference>
<dbReference type="AlphaFoldDB" id="A0A6P8NMX3"/>
<evidence type="ECO:0000256" key="1">
    <source>
        <dbReference type="SAM" id="Coils"/>
    </source>
</evidence>
<protein>
    <submittedName>
        <fullName evidence="5">Uncharacterized protein C16orf96 homolog isoform X1</fullName>
    </submittedName>
</protein>
<dbReference type="GeneID" id="117345623"/>
<evidence type="ECO:0000313" key="5">
    <source>
        <dbReference type="RefSeq" id="XP_033770420.1"/>
    </source>
</evidence>
<dbReference type="KEGG" id="gsh:117345623"/>
<dbReference type="PANTHER" id="PTHR47080:SF1">
    <property type="entry name" value="CHROMOSOME 16 OPEN READING FRAME 96"/>
    <property type="match status" value="1"/>
</dbReference>
<organism evidence="4 5">
    <name type="scientific">Geotrypetes seraphini</name>
    <name type="common">Gaboon caecilian</name>
    <name type="synonym">Caecilia seraphini</name>
    <dbReference type="NCBI Taxonomy" id="260995"/>
    <lineage>
        <taxon>Eukaryota</taxon>
        <taxon>Metazoa</taxon>
        <taxon>Chordata</taxon>
        <taxon>Craniata</taxon>
        <taxon>Vertebrata</taxon>
        <taxon>Euteleostomi</taxon>
        <taxon>Amphibia</taxon>
        <taxon>Gymnophiona</taxon>
        <taxon>Geotrypetes</taxon>
    </lineage>
</organism>
<dbReference type="Pfam" id="PF16043">
    <property type="entry name" value="DUF4795"/>
    <property type="match status" value="1"/>
</dbReference>
<feature type="coiled-coil region" evidence="1">
    <location>
        <begin position="253"/>
        <end position="342"/>
    </location>
</feature>
<gene>
    <name evidence="5" type="primary">C11H16orf96</name>
</gene>
<evidence type="ECO:0000259" key="3">
    <source>
        <dbReference type="Pfam" id="PF16043"/>
    </source>
</evidence>
<proteinExistence type="predicted"/>
<sequence length="716" mass="80953">MSLSLSFAELVNLALGTPELGSVNFNVLHIFLHGLLEHFKISEVRRAISPDEEEFFKPSASTLVYSKAQEGKPFDKSTSVFHQMQDRVSTLERKLSILDELPTSEKLLEQSVSFSKPVEDMWQMMQLQKKAEMNEAGVTKAMTSFQEMLSTFNCLKQTTHDIESELGIQKIFIGKININDIEDRLKKLEEMIENIKPLEDKLDDVQHSMTKIYSSENLLQWSSLHDALDIKHPSASLSDVQKRAKAKEMLNSLGQIPQKYEELQNQVIELEKELRNQATDIANINIPANLLHQLQNLQDEIDNLQMEGVKDKQMLMDMENSLEELRKRCDLLGETNQKLMSDLSMLPQLQRDIGEMELKKMDREQLAVEINAKADKRALDNKVGHAQLEAAMAEINAIIEDLLKKTSVQDEWEKILEKLLHDMDSKIDRLEAEGMRKELNELWRIFRKHLSEGHFMDSDSAAGFKRKLFEKVKCVSCDRRLTMMTAPHLVTVRMGSVLSKDRPSSAVESDYRTDDENSPRLFDVIDACQQSIRHSGNYAKKRSSKPQNLTTVYPYGDPGVVNYRNTEVHVMGVDGVIYKGRIDSKEHRNSLSDKGNSGMVHKESYCTDHGRDLNGGYQVTKGTSLGYQGGSYGSDPGLGQQGMKTPRPPSRVRSATPYIGRSSPPLTSSASQRSRLSSSAFQQVSSTEIIEPEIRTSPSAFQRLGTSGEQVANMFT</sequence>
<dbReference type="InParanoid" id="A0A6P8NMX3"/>
<keyword evidence="1" id="KW-0175">Coiled coil</keyword>
<dbReference type="PANTHER" id="PTHR47080">
    <property type="entry name" value="CHROMOSOME 16 OPEN READING FRAME 96"/>
    <property type="match status" value="1"/>
</dbReference>
<evidence type="ECO:0000256" key="2">
    <source>
        <dbReference type="SAM" id="MobiDB-lite"/>
    </source>
</evidence>
<accession>A0A6P8NMX3</accession>
<evidence type="ECO:0000313" key="4">
    <source>
        <dbReference type="Proteomes" id="UP000515159"/>
    </source>
</evidence>
<dbReference type="CTD" id="128641663"/>
<dbReference type="OrthoDB" id="5981048at2759"/>
<keyword evidence="4" id="KW-1185">Reference proteome</keyword>
<name>A0A6P8NMX3_GEOSA</name>
<dbReference type="FunCoup" id="A0A6P8NMX3">
    <property type="interactions" value="34"/>
</dbReference>
<feature type="region of interest" description="Disordered" evidence="2">
    <location>
        <begin position="611"/>
        <end position="684"/>
    </location>
</feature>
<reference evidence="5" key="1">
    <citation type="submission" date="2025-08" db="UniProtKB">
        <authorList>
            <consortium name="RefSeq"/>
        </authorList>
    </citation>
    <scope>IDENTIFICATION</scope>
</reference>
<feature type="compositionally biased region" description="Low complexity" evidence="2">
    <location>
        <begin position="668"/>
        <end position="680"/>
    </location>
</feature>
<dbReference type="RefSeq" id="XP_033770420.1">
    <property type="nucleotide sequence ID" value="XM_033914529.1"/>
</dbReference>